<evidence type="ECO:0000256" key="1">
    <source>
        <dbReference type="ARBA" id="ARBA00007553"/>
    </source>
</evidence>
<dbReference type="InterPro" id="IPR002502">
    <property type="entry name" value="Amidase_domain"/>
</dbReference>
<dbReference type="GO" id="GO:0045087">
    <property type="term" value="P:innate immune response"/>
    <property type="evidence" value="ECO:0007669"/>
    <property type="project" value="UniProtKB-KW"/>
</dbReference>
<proteinExistence type="inferred from homology"/>
<name>A0A182NM48_9DIPT</name>
<keyword evidence="4" id="KW-1133">Transmembrane helix</keyword>
<evidence type="ECO:0000259" key="5">
    <source>
        <dbReference type="SMART" id="SM00701"/>
    </source>
</evidence>
<dbReference type="AlphaFoldDB" id="A0A182NM48"/>
<dbReference type="Pfam" id="PF01510">
    <property type="entry name" value="Amidase_2"/>
    <property type="match status" value="1"/>
</dbReference>
<evidence type="ECO:0000313" key="6">
    <source>
        <dbReference type="EnsemblMetazoa" id="ADIR008730-PA"/>
    </source>
</evidence>
<dbReference type="InterPro" id="IPR036505">
    <property type="entry name" value="Amidase/PGRP_sf"/>
</dbReference>
<dbReference type="GO" id="GO:0009253">
    <property type="term" value="P:peptidoglycan catabolic process"/>
    <property type="evidence" value="ECO:0007669"/>
    <property type="project" value="InterPro"/>
</dbReference>
<evidence type="ECO:0000256" key="3">
    <source>
        <dbReference type="ARBA" id="ARBA00022859"/>
    </source>
</evidence>
<dbReference type="Gene3D" id="3.40.80.10">
    <property type="entry name" value="Peptidoglycan recognition protein-like"/>
    <property type="match status" value="1"/>
</dbReference>
<dbReference type="SUPFAM" id="SSF55846">
    <property type="entry name" value="N-acetylmuramoyl-L-alanine amidase-like"/>
    <property type="match status" value="1"/>
</dbReference>
<evidence type="ECO:0000313" key="7">
    <source>
        <dbReference type="Proteomes" id="UP000075884"/>
    </source>
</evidence>
<dbReference type="SMART" id="SM00701">
    <property type="entry name" value="PGRP"/>
    <property type="match status" value="1"/>
</dbReference>
<evidence type="ECO:0000256" key="4">
    <source>
        <dbReference type="SAM" id="Phobius"/>
    </source>
</evidence>
<organism evidence="6 7">
    <name type="scientific">Anopheles dirus</name>
    <dbReference type="NCBI Taxonomy" id="7168"/>
    <lineage>
        <taxon>Eukaryota</taxon>
        <taxon>Metazoa</taxon>
        <taxon>Ecdysozoa</taxon>
        <taxon>Arthropoda</taxon>
        <taxon>Hexapoda</taxon>
        <taxon>Insecta</taxon>
        <taxon>Pterygota</taxon>
        <taxon>Neoptera</taxon>
        <taxon>Endopterygota</taxon>
        <taxon>Diptera</taxon>
        <taxon>Nematocera</taxon>
        <taxon>Culicoidea</taxon>
        <taxon>Culicidae</taxon>
        <taxon>Anophelinae</taxon>
        <taxon>Anopheles</taxon>
    </lineage>
</organism>
<dbReference type="InterPro" id="IPR015510">
    <property type="entry name" value="PGRP"/>
</dbReference>
<dbReference type="GO" id="GO:0008745">
    <property type="term" value="F:N-acetylmuramoyl-L-alanine amidase activity"/>
    <property type="evidence" value="ECO:0007669"/>
    <property type="project" value="InterPro"/>
</dbReference>
<keyword evidence="4" id="KW-0812">Transmembrane</keyword>
<dbReference type="CDD" id="cd06583">
    <property type="entry name" value="PGRP"/>
    <property type="match status" value="1"/>
</dbReference>
<dbReference type="PANTHER" id="PTHR11022">
    <property type="entry name" value="PEPTIDOGLYCAN RECOGNITION PROTEIN"/>
    <property type="match status" value="1"/>
</dbReference>
<keyword evidence="2" id="KW-0399">Innate immunity</keyword>
<dbReference type="Proteomes" id="UP000075884">
    <property type="component" value="Unassembled WGS sequence"/>
</dbReference>
<keyword evidence="7" id="KW-1185">Reference proteome</keyword>
<feature type="transmembrane region" description="Helical" evidence="4">
    <location>
        <begin position="78"/>
        <end position="102"/>
    </location>
</feature>
<sequence>MSQVITFVVAHARTVAASSSSRLHSPVAWSRKSAQEYYDLEAGESERTPLLYAGDSSRAAFRYRAKLSADHPKRVHPVALGLMVALLIFLLLGVVIGVYLLLLTVQRPWPVSYPFFLVERPAWWQYPVALEATTLDKMAVTDVIVLHTGSEGCLDRTNCVRFLQDTEHTCWTTRQDHIPYNFLIGGDGVTYEARGWKSQHGFQELPGQNTTLVVGMIGDFTDRQPADVQYAELKAFLTESIRRLSLTPHYRLHGAVNATRASNDGAALYNQLQRWPHWKGLVQSQKV</sequence>
<dbReference type="EnsemblMetazoa" id="ADIR008730-RA">
    <property type="protein sequence ID" value="ADIR008730-PA"/>
    <property type="gene ID" value="ADIR008730"/>
</dbReference>
<reference evidence="7" key="1">
    <citation type="submission" date="2013-03" db="EMBL/GenBank/DDBJ databases">
        <title>The Genome Sequence of Anopheles dirus WRAIR2.</title>
        <authorList>
            <consortium name="The Broad Institute Genomics Platform"/>
            <person name="Neafsey D.E."/>
            <person name="Walton C."/>
            <person name="Walker B."/>
            <person name="Young S.K."/>
            <person name="Zeng Q."/>
            <person name="Gargeya S."/>
            <person name="Fitzgerald M."/>
            <person name="Haas B."/>
            <person name="Abouelleil A."/>
            <person name="Allen A.W."/>
            <person name="Alvarado L."/>
            <person name="Arachchi H.M."/>
            <person name="Berlin A.M."/>
            <person name="Chapman S.B."/>
            <person name="Gainer-Dewar J."/>
            <person name="Goldberg J."/>
            <person name="Griggs A."/>
            <person name="Gujja S."/>
            <person name="Hansen M."/>
            <person name="Howarth C."/>
            <person name="Imamovic A."/>
            <person name="Ireland A."/>
            <person name="Larimer J."/>
            <person name="McCowan C."/>
            <person name="Murphy C."/>
            <person name="Pearson M."/>
            <person name="Poon T.W."/>
            <person name="Priest M."/>
            <person name="Roberts A."/>
            <person name="Saif S."/>
            <person name="Shea T."/>
            <person name="Sisk P."/>
            <person name="Sykes S."/>
            <person name="Wortman J."/>
            <person name="Nusbaum C."/>
            <person name="Birren B."/>
        </authorList>
    </citation>
    <scope>NUCLEOTIDE SEQUENCE [LARGE SCALE GENOMIC DNA]</scope>
    <source>
        <strain evidence="7">WRAIR2</strain>
    </source>
</reference>
<reference evidence="6" key="2">
    <citation type="submission" date="2020-05" db="UniProtKB">
        <authorList>
            <consortium name="EnsemblMetazoa"/>
        </authorList>
    </citation>
    <scope>IDENTIFICATION</scope>
    <source>
        <strain evidence="6">WRAIR2</strain>
    </source>
</reference>
<feature type="domain" description="Peptidoglycan recognition protein family" evidence="5">
    <location>
        <begin position="115"/>
        <end position="257"/>
    </location>
</feature>
<evidence type="ECO:0000256" key="2">
    <source>
        <dbReference type="ARBA" id="ARBA00022588"/>
    </source>
</evidence>
<accession>A0A182NM48</accession>
<keyword evidence="4" id="KW-0472">Membrane</keyword>
<dbReference type="InterPro" id="IPR006619">
    <property type="entry name" value="PGRP_domain_met/bac"/>
</dbReference>
<protein>
    <recommendedName>
        <fullName evidence="5">Peptidoglycan recognition protein family domain-containing protein</fullName>
    </recommendedName>
</protein>
<comment type="similarity">
    <text evidence="1">Belongs to the N-acetylmuramoyl-L-alanine amidase 2 family.</text>
</comment>
<dbReference type="GO" id="GO:0008270">
    <property type="term" value="F:zinc ion binding"/>
    <property type="evidence" value="ECO:0007669"/>
    <property type="project" value="InterPro"/>
</dbReference>
<keyword evidence="3" id="KW-0391">Immunity</keyword>
<dbReference type="PANTHER" id="PTHR11022:SF73">
    <property type="entry name" value="PEPTIDOGLYCAN-RECOGNITION PROTEIN LD"/>
    <property type="match status" value="1"/>
</dbReference>
<dbReference type="STRING" id="7168.A0A182NM48"/>
<dbReference type="VEuPathDB" id="VectorBase:ADIR008730"/>